<sequence>MKTETERSHSVSASTDPGAENHLVHTVAQANAIHNAKSRSERYHLYRPHLSVLPVNHHSQICNNRGTSARGRKNEEQASERKLWLKSMAQDQLRNPGQTIPD</sequence>
<dbReference type="Proteomes" id="UP000248817">
    <property type="component" value="Unassembled WGS sequence"/>
</dbReference>
<protein>
    <submittedName>
        <fullName evidence="2">Uncharacterized protein</fullName>
    </submittedName>
</protein>
<evidence type="ECO:0000313" key="3">
    <source>
        <dbReference type="Proteomes" id="UP000248817"/>
    </source>
</evidence>
<keyword evidence="3" id="KW-1185">Reference proteome</keyword>
<feature type="compositionally biased region" description="Polar residues" evidence="1">
    <location>
        <begin position="57"/>
        <end position="67"/>
    </location>
</feature>
<reference evidence="2 3" key="1">
    <citation type="submission" date="2018-02" db="EMBL/GenBank/DDBJ databases">
        <title>The genomes of Aspergillus section Nigri reveals drivers in fungal speciation.</title>
        <authorList>
            <consortium name="DOE Joint Genome Institute"/>
            <person name="Vesth T.C."/>
            <person name="Nybo J."/>
            <person name="Theobald S."/>
            <person name="Brandl J."/>
            <person name="Frisvad J.C."/>
            <person name="Nielsen K.F."/>
            <person name="Lyhne E.K."/>
            <person name="Kogle M.E."/>
            <person name="Kuo A."/>
            <person name="Riley R."/>
            <person name="Clum A."/>
            <person name="Nolan M."/>
            <person name="Lipzen A."/>
            <person name="Salamov A."/>
            <person name="Henrissat B."/>
            <person name="Wiebenga A."/>
            <person name="De vries R.P."/>
            <person name="Grigoriev I.V."/>
            <person name="Mortensen U.H."/>
            <person name="Andersen M.R."/>
            <person name="Baker S.E."/>
        </authorList>
    </citation>
    <scope>NUCLEOTIDE SEQUENCE [LARGE SCALE GENOMIC DNA]</scope>
    <source>
        <strain evidence="2 3">CBS 114.80</strain>
    </source>
</reference>
<name>A0A2V5J049_9EURO</name>
<organism evidence="2 3">
    <name type="scientific">Aspergillus indologenus CBS 114.80</name>
    <dbReference type="NCBI Taxonomy" id="1450541"/>
    <lineage>
        <taxon>Eukaryota</taxon>
        <taxon>Fungi</taxon>
        <taxon>Dikarya</taxon>
        <taxon>Ascomycota</taxon>
        <taxon>Pezizomycotina</taxon>
        <taxon>Eurotiomycetes</taxon>
        <taxon>Eurotiomycetidae</taxon>
        <taxon>Eurotiales</taxon>
        <taxon>Aspergillaceae</taxon>
        <taxon>Aspergillus</taxon>
        <taxon>Aspergillus subgen. Circumdati</taxon>
    </lineage>
</organism>
<feature type="region of interest" description="Disordered" evidence="1">
    <location>
        <begin position="1"/>
        <end position="21"/>
    </location>
</feature>
<proteinExistence type="predicted"/>
<accession>A0A2V5J049</accession>
<gene>
    <name evidence="2" type="ORF">BP00DRAFT_25895</name>
</gene>
<evidence type="ECO:0000313" key="2">
    <source>
        <dbReference type="EMBL" id="PYI34840.1"/>
    </source>
</evidence>
<evidence type="ECO:0000256" key="1">
    <source>
        <dbReference type="SAM" id="MobiDB-lite"/>
    </source>
</evidence>
<dbReference type="EMBL" id="KZ825473">
    <property type="protein sequence ID" value="PYI34840.1"/>
    <property type="molecule type" value="Genomic_DNA"/>
</dbReference>
<feature type="region of interest" description="Disordered" evidence="1">
    <location>
        <begin position="57"/>
        <end position="80"/>
    </location>
</feature>
<dbReference type="AlphaFoldDB" id="A0A2V5J049"/>